<accession>A0A160VDB0</accession>
<evidence type="ECO:0000313" key="1">
    <source>
        <dbReference type="EMBL" id="CUV08348.1"/>
    </source>
</evidence>
<dbReference type="EMBL" id="FAXC01000045">
    <property type="protein sequence ID" value="CUV08348.1"/>
    <property type="molecule type" value="Genomic_DNA"/>
</dbReference>
<name>A0A160VDB0_9ZZZZ</name>
<proteinExistence type="predicted"/>
<reference evidence="1" key="1">
    <citation type="submission" date="2015-10" db="EMBL/GenBank/DDBJ databases">
        <authorList>
            <person name="Gilbert D.G."/>
        </authorList>
    </citation>
    <scope>NUCLEOTIDE SEQUENCE</scope>
</reference>
<sequence>MKKLVPKKLLLIAAFMVVWSCEKSTPPVDPYPITEIDFAFLQASNKLFVSVGASAGYQGGSLDSVMVLWKGIGMSNTADTLRLMDNGTNGDMLSKDQLFSRKFYNGSGLKNTISSTAKDSIYFSILALYGGKKLTQESIFLLGNIRPKLGTVFVPDTVNRPASNPDPNVVNTVEFSVLASVTDPNGQDDIKRVFFRSYHVGLDSMMNGGNPILLLDDGGANGSGDLQKGDGSYTTTVSLTENAKTGIYHWTFEAQDKSNAYSDTVKKILVVQ</sequence>
<dbReference type="AlphaFoldDB" id="A0A160VDB0"/>
<protein>
    <submittedName>
        <fullName evidence="1">Uncharacterized protein</fullName>
    </submittedName>
</protein>
<organism evidence="1">
    <name type="scientific">hydrothermal vent metagenome</name>
    <dbReference type="NCBI Taxonomy" id="652676"/>
    <lineage>
        <taxon>unclassified sequences</taxon>
        <taxon>metagenomes</taxon>
        <taxon>ecological metagenomes</taxon>
    </lineage>
</organism>
<gene>
    <name evidence="1" type="ORF">MGWOODY_Mmi2141</name>
</gene>